<dbReference type="InterPro" id="IPR000835">
    <property type="entry name" value="HTH_MarR-typ"/>
</dbReference>
<gene>
    <name evidence="5" type="ORF">OEG84_00300</name>
</gene>
<evidence type="ECO:0000259" key="4">
    <source>
        <dbReference type="PROSITE" id="PS50995"/>
    </source>
</evidence>
<comment type="caution">
    <text evidence="5">The sequence shown here is derived from an EMBL/GenBank/DDBJ whole genome shotgun (WGS) entry which is preliminary data.</text>
</comment>
<evidence type="ECO:0000256" key="3">
    <source>
        <dbReference type="ARBA" id="ARBA00023163"/>
    </source>
</evidence>
<accession>A0ABT3Z351</accession>
<dbReference type="SUPFAM" id="SSF46785">
    <property type="entry name" value="Winged helix' DNA-binding domain"/>
    <property type="match status" value="1"/>
</dbReference>
<evidence type="ECO:0000313" key="6">
    <source>
        <dbReference type="Proteomes" id="UP001073227"/>
    </source>
</evidence>
<dbReference type="PRINTS" id="PR00598">
    <property type="entry name" value="HTHMARR"/>
</dbReference>
<evidence type="ECO:0000256" key="1">
    <source>
        <dbReference type="ARBA" id="ARBA00023015"/>
    </source>
</evidence>
<protein>
    <submittedName>
        <fullName evidence="5">MarR family transcriptional regulator</fullName>
    </submittedName>
</protein>
<dbReference type="Pfam" id="PF01047">
    <property type="entry name" value="MarR"/>
    <property type="match status" value="1"/>
</dbReference>
<evidence type="ECO:0000256" key="2">
    <source>
        <dbReference type="ARBA" id="ARBA00023125"/>
    </source>
</evidence>
<feature type="domain" description="HTH marR-type" evidence="4">
    <location>
        <begin position="39"/>
        <end position="174"/>
    </location>
</feature>
<evidence type="ECO:0000313" key="5">
    <source>
        <dbReference type="EMBL" id="MCY0146198.1"/>
    </source>
</evidence>
<reference evidence="5" key="1">
    <citation type="submission" date="2022-10" db="EMBL/GenBank/DDBJ databases">
        <title>Hoeflea sp. G2-23, isolated from marine algae.</title>
        <authorList>
            <person name="Kristyanto S."/>
            <person name="Kim J.M."/>
            <person name="Jeon C.O."/>
        </authorList>
    </citation>
    <scope>NUCLEOTIDE SEQUENCE</scope>
    <source>
        <strain evidence="5">G2-23</strain>
    </source>
</reference>
<dbReference type="EMBL" id="JAOVZR010000001">
    <property type="protein sequence ID" value="MCY0146198.1"/>
    <property type="molecule type" value="Genomic_DNA"/>
</dbReference>
<dbReference type="RefSeq" id="WP_267651885.1">
    <property type="nucleotide sequence ID" value="NZ_JAOVZR010000001.1"/>
</dbReference>
<sequence length="174" mass="19197">MTKRHADKPVRTGSTPAGSTLDGILTQWRAARPDLDCRPMVVIGQIWRTGHLATRAVEANLKQYDLDMAGFDVLLTLRRQADGKAMTPGELARDMMLSPPAMTNRIDRLSAHGLVERHADPDDRRALRVALTEAGRAMADQVVETHVALEESLLEGLSQDERNQLVALLQRAGQ</sequence>
<keyword evidence="6" id="KW-1185">Reference proteome</keyword>
<dbReference type="SMART" id="SM00347">
    <property type="entry name" value="HTH_MARR"/>
    <property type="match status" value="1"/>
</dbReference>
<dbReference type="Proteomes" id="UP001073227">
    <property type="component" value="Unassembled WGS sequence"/>
</dbReference>
<dbReference type="PROSITE" id="PS50995">
    <property type="entry name" value="HTH_MARR_2"/>
    <property type="match status" value="1"/>
</dbReference>
<organism evidence="5 6">
    <name type="scientific">Hoeflea algicola</name>
    <dbReference type="NCBI Taxonomy" id="2983763"/>
    <lineage>
        <taxon>Bacteria</taxon>
        <taxon>Pseudomonadati</taxon>
        <taxon>Pseudomonadota</taxon>
        <taxon>Alphaproteobacteria</taxon>
        <taxon>Hyphomicrobiales</taxon>
        <taxon>Rhizobiaceae</taxon>
        <taxon>Hoeflea</taxon>
    </lineage>
</organism>
<dbReference type="Gene3D" id="1.10.10.10">
    <property type="entry name" value="Winged helix-like DNA-binding domain superfamily/Winged helix DNA-binding domain"/>
    <property type="match status" value="1"/>
</dbReference>
<dbReference type="PANTHER" id="PTHR42756:SF1">
    <property type="entry name" value="TRANSCRIPTIONAL REPRESSOR OF EMRAB OPERON"/>
    <property type="match status" value="1"/>
</dbReference>
<dbReference type="InterPro" id="IPR036388">
    <property type="entry name" value="WH-like_DNA-bd_sf"/>
</dbReference>
<keyword evidence="1" id="KW-0805">Transcription regulation</keyword>
<dbReference type="PANTHER" id="PTHR42756">
    <property type="entry name" value="TRANSCRIPTIONAL REGULATOR, MARR"/>
    <property type="match status" value="1"/>
</dbReference>
<name>A0ABT3Z351_9HYPH</name>
<dbReference type="InterPro" id="IPR036390">
    <property type="entry name" value="WH_DNA-bd_sf"/>
</dbReference>
<keyword evidence="2" id="KW-0238">DNA-binding</keyword>
<keyword evidence="3" id="KW-0804">Transcription</keyword>
<proteinExistence type="predicted"/>